<reference evidence="1 2" key="1">
    <citation type="submission" date="2016-11" db="EMBL/GenBank/DDBJ databases">
        <authorList>
            <person name="Jaros S."/>
            <person name="Januszkiewicz K."/>
            <person name="Wedrychowicz H."/>
        </authorList>
    </citation>
    <scope>NUCLEOTIDE SEQUENCE [LARGE SCALE GENOMIC DNA]</scope>
    <source>
        <strain evidence="1 2">DSM 26897</strain>
    </source>
</reference>
<dbReference type="InterPro" id="IPR005564">
    <property type="entry name" value="Major_capsid_GpE"/>
</dbReference>
<accession>A0A1M4VTX8</accession>
<dbReference type="Proteomes" id="UP000184368">
    <property type="component" value="Unassembled WGS sequence"/>
</dbReference>
<protein>
    <submittedName>
        <fullName evidence="1">Phage major capsid protein E</fullName>
    </submittedName>
</protein>
<evidence type="ECO:0000313" key="2">
    <source>
        <dbReference type="Proteomes" id="UP000184368"/>
    </source>
</evidence>
<dbReference type="OrthoDB" id="1269635at2"/>
<name>A0A1M4VTX8_9BACT</name>
<dbReference type="STRING" id="1302690.BUE76_11845"/>
<keyword evidence="2" id="KW-1185">Reference proteome</keyword>
<evidence type="ECO:0000313" key="1">
    <source>
        <dbReference type="EMBL" id="SHE72272.1"/>
    </source>
</evidence>
<dbReference type="RefSeq" id="WP_073040156.1">
    <property type="nucleotide sequence ID" value="NZ_FQUO01000002.1"/>
</dbReference>
<dbReference type="AlphaFoldDB" id="A0A1M4VTX8"/>
<dbReference type="Pfam" id="PF03864">
    <property type="entry name" value="Phage_cap_E"/>
    <property type="match status" value="1"/>
</dbReference>
<sequence>MSTAVKSIFGAYADRMQLMIDRSLDQFAQPWYTRYFGFAPPQMGLTYTSAIGRSRIEAAASVISTDAAAPLRSRPALEKYSGEVAKISEKVKMSESDYRDFLTLQSLTGVDDATKQRQLLDFMFGDIKRVGDSVDSRVDMMCLQAVSTGKVKVDATTNPDGLVYDDIDLLMPAGNKVNASVTWATAASAKPLSEDIPAIVQAASTRGITFEKMLMDVSLWWKFIQIAEVKSLVSNAMGTKQAGNVLISLEAVNSLLAANGWPVIELVNRKIGVEKDGAITTVNPFDTSVVSFVPAGQLGEIKNAVSIERISPIPQVVYANYNRALISKWKQNEPFGEYTKAELIAFPAFTTIDSVYLLKAIL</sequence>
<dbReference type="EMBL" id="FQUO01000002">
    <property type="protein sequence ID" value="SHE72272.1"/>
    <property type="molecule type" value="Genomic_DNA"/>
</dbReference>
<gene>
    <name evidence="1" type="ORF">SAMN05444008_102377</name>
</gene>
<organism evidence="1 2">
    <name type="scientific">Cnuella takakiae</name>
    <dbReference type="NCBI Taxonomy" id="1302690"/>
    <lineage>
        <taxon>Bacteria</taxon>
        <taxon>Pseudomonadati</taxon>
        <taxon>Bacteroidota</taxon>
        <taxon>Chitinophagia</taxon>
        <taxon>Chitinophagales</taxon>
        <taxon>Chitinophagaceae</taxon>
        <taxon>Cnuella</taxon>
    </lineage>
</organism>
<proteinExistence type="predicted"/>